<evidence type="ECO:0000313" key="2">
    <source>
        <dbReference type="Proteomes" id="UP001162992"/>
    </source>
</evidence>
<evidence type="ECO:0000313" key="1">
    <source>
        <dbReference type="EMBL" id="KAJ7541141.1"/>
    </source>
</evidence>
<comment type="caution">
    <text evidence="1">The sequence shown here is derived from an EMBL/GenBank/DDBJ whole genome shotgun (WGS) entry which is preliminary data.</text>
</comment>
<name>A0ACC2CGK9_DIPCM</name>
<accession>A0ACC2CGK9</accession>
<protein>
    <submittedName>
        <fullName evidence="1">Uncharacterized protein</fullName>
    </submittedName>
</protein>
<organism evidence="1 2">
    <name type="scientific">Diphasiastrum complanatum</name>
    <name type="common">Issler's clubmoss</name>
    <name type="synonym">Lycopodium complanatum</name>
    <dbReference type="NCBI Taxonomy" id="34168"/>
    <lineage>
        <taxon>Eukaryota</taxon>
        <taxon>Viridiplantae</taxon>
        <taxon>Streptophyta</taxon>
        <taxon>Embryophyta</taxon>
        <taxon>Tracheophyta</taxon>
        <taxon>Lycopodiopsida</taxon>
        <taxon>Lycopodiales</taxon>
        <taxon>Lycopodiaceae</taxon>
        <taxon>Lycopodioideae</taxon>
        <taxon>Diphasiastrum</taxon>
    </lineage>
</organism>
<proteinExistence type="predicted"/>
<dbReference type="Proteomes" id="UP001162992">
    <property type="component" value="Chromosome 10"/>
</dbReference>
<gene>
    <name evidence="1" type="ORF">O6H91_10G048400</name>
</gene>
<reference evidence="2" key="1">
    <citation type="journal article" date="2024" name="Proc. Natl. Acad. Sci. U.S.A.">
        <title>Extraordinary preservation of gene collinearity over three hundred million years revealed in homosporous lycophytes.</title>
        <authorList>
            <person name="Li C."/>
            <person name="Wickell D."/>
            <person name="Kuo L.Y."/>
            <person name="Chen X."/>
            <person name="Nie B."/>
            <person name="Liao X."/>
            <person name="Peng D."/>
            <person name="Ji J."/>
            <person name="Jenkins J."/>
            <person name="Williams M."/>
            <person name="Shu S."/>
            <person name="Plott C."/>
            <person name="Barry K."/>
            <person name="Rajasekar S."/>
            <person name="Grimwood J."/>
            <person name="Han X."/>
            <person name="Sun S."/>
            <person name="Hou Z."/>
            <person name="He W."/>
            <person name="Dai G."/>
            <person name="Sun C."/>
            <person name="Schmutz J."/>
            <person name="Leebens-Mack J.H."/>
            <person name="Li F.W."/>
            <person name="Wang L."/>
        </authorList>
    </citation>
    <scope>NUCLEOTIDE SEQUENCE [LARGE SCALE GENOMIC DNA]</scope>
    <source>
        <strain evidence="2">cv. PW_Plant_1</strain>
    </source>
</reference>
<keyword evidence="2" id="KW-1185">Reference proteome</keyword>
<dbReference type="EMBL" id="CM055101">
    <property type="protein sequence ID" value="KAJ7541141.1"/>
    <property type="molecule type" value="Genomic_DNA"/>
</dbReference>
<sequence>MTAPKPPPSYPLKRRNMTVSYDISSTLSPGYFSALQVHKKLKRMPHLFPRVLELPCAADAPVEVYENEDCFTFSMRQTGLISEEIKAEVIEIVPGAVKVAVGGIEELLQELVEREAIFWRFRLPASTIPEASTALYEDEILTVTVPKVSSTETKDPSNENDTVVANFTHDEGGVIEQQQQEGRVCESKEDIQIGAPVRNQSDNEVNSKDEPRLTIVKLQALKIEEKCERCRHGDTCKDRARLSNGGQQILIRGDVFGSPLVVT</sequence>